<feature type="transmembrane region" description="Helical" evidence="2">
    <location>
        <begin position="213"/>
        <end position="231"/>
    </location>
</feature>
<protein>
    <submittedName>
        <fullName evidence="3">AAEL013639-PA</fullName>
    </submittedName>
</protein>
<reference evidence="3" key="3">
    <citation type="submission" date="2012-09" db="EMBL/GenBank/DDBJ databases">
        <authorList>
            <consortium name="VectorBase"/>
        </authorList>
    </citation>
    <scope>NUCLEOTIDE SEQUENCE</scope>
    <source>
        <strain evidence="3">Liverpool</strain>
    </source>
</reference>
<accession>A0A1S4G057</accession>
<dbReference type="AlphaFoldDB" id="A0A1S4G057"/>
<dbReference type="OrthoDB" id="9895378at2759"/>
<organism evidence="3 4">
    <name type="scientific">Aedes aegypti</name>
    <name type="common">Yellowfever mosquito</name>
    <name type="synonym">Culex aegypti</name>
    <dbReference type="NCBI Taxonomy" id="7159"/>
    <lineage>
        <taxon>Eukaryota</taxon>
        <taxon>Metazoa</taxon>
        <taxon>Ecdysozoa</taxon>
        <taxon>Arthropoda</taxon>
        <taxon>Hexapoda</taxon>
        <taxon>Insecta</taxon>
        <taxon>Pterygota</taxon>
        <taxon>Neoptera</taxon>
        <taxon>Endopterygota</taxon>
        <taxon>Diptera</taxon>
        <taxon>Nematocera</taxon>
        <taxon>Culicoidea</taxon>
        <taxon>Culicidae</taxon>
        <taxon>Culicinae</taxon>
        <taxon>Aedini</taxon>
        <taxon>Aedes</taxon>
        <taxon>Stegomyia</taxon>
    </lineage>
</organism>
<keyword evidence="2" id="KW-0472">Membrane</keyword>
<evidence type="ECO:0000256" key="2">
    <source>
        <dbReference type="SAM" id="Phobius"/>
    </source>
</evidence>
<dbReference type="Proteomes" id="UP000682892">
    <property type="component" value="Unassembled WGS sequence"/>
</dbReference>
<dbReference type="HOGENOM" id="CLU_940797_0_0_1"/>
<keyword evidence="2" id="KW-1133">Transmembrane helix</keyword>
<evidence type="ECO:0000256" key="1">
    <source>
        <dbReference type="SAM" id="MobiDB-lite"/>
    </source>
</evidence>
<sequence length="258" mass="29023">METQPESAAPEAKSSPKVDALAARREARRKRILENSNNRLTKITGREHNEPPTVDFTVKPPDVIYPDPEVERDEYTHPEQHLFGSSLPEGFPNMANGDIFSLLNPPLSTDSRGSFPATQSPPVPDTALVKFLRTRIHLALMAVLVYLLFANNLQHLIGGSVFILLLGWEMVEVFLLKTYEKRSSFLDVVFLLGGISPKYSQITLKFTQTINKVLKDVTFFVFFFVVTHLLWSRFVLGIELGYVLGYDQLEKASGEVAN</sequence>
<name>A0A1S4G057_AEDAE</name>
<feature type="transmembrane region" description="Helical" evidence="2">
    <location>
        <begin position="156"/>
        <end position="176"/>
    </location>
</feature>
<reference evidence="3" key="2">
    <citation type="journal article" date="2007" name="Science">
        <title>Genome sequence of Aedes aegypti, a major arbovirus vector.</title>
        <authorList>
            <person name="Nene V."/>
            <person name="Wortman J.R."/>
            <person name="Lawson D."/>
            <person name="Haas B."/>
            <person name="Kodira C."/>
            <person name="Tu Z.J."/>
            <person name="Loftus B."/>
            <person name="Xi Z."/>
            <person name="Megy K."/>
            <person name="Grabherr M."/>
            <person name="Ren Q."/>
            <person name="Zdobnov E.M."/>
            <person name="Lobo N.F."/>
            <person name="Campbell K.S."/>
            <person name="Brown S.E."/>
            <person name="Bonaldo M.F."/>
            <person name="Zhu J."/>
            <person name="Sinkins S.P."/>
            <person name="Hogenkamp D.G."/>
            <person name="Amedeo P."/>
            <person name="Arensburger P."/>
            <person name="Atkinson P.W."/>
            <person name="Bidwell S."/>
            <person name="Biedler J."/>
            <person name="Birney E."/>
            <person name="Bruggner R.V."/>
            <person name="Costas J."/>
            <person name="Coy M.R."/>
            <person name="Crabtree J."/>
            <person name="Crawford M."/>
            <person name="Debruyn B."/>
            <person name="Decaprio D."/>
            <person name="Eiglmeier K."/>
            <person name="Eisenstadt E."/>
            <person name="El-Dorry H."/>
            <person name="Gelbart W.M."/>
            <person name="Gomes S.L."/>
            <person name="Hammond M."/>
            <person name="Hannick L.I."/>
            <person name="Hogan J.R."/>
            <person name="Holmes M.H."/>
            <person name="Jaffe D."/>
            <person name="Johnston J.S."/>
            <person name="Kennedy R.C."/>
            <person name="Koo H."/>
            <person name="Kravitz S."/>
            <person name="Kriventseva E.V."/>
            <person name="Kulp D."/>
            <person name="Labutti K."/>
            <person name="Lee E."/>
            <person name="Li S."/>
            <person name="Lovin D.D."/>
            <person name="Mao C."/>
            <person name="Mauceli E."/>
            <person name="Menck C.F."/>
            <person name="Miller J.R."/>
            <person name="Montgomery P."/>
            <person name="Mori A."/>
            <person name="Nascimento A.L."/>
            <person name="Naveira H.F."/>
            <person name="Nusbaum C."/>
            <person name="O'leary S."/>
            <person name="Orvis J."/>
            <person name="Pertea M."/>
            <person name="Quesneville H."/>
            <person name="Reidenbach K.R."/>
            <person name="Rogers Y.H."/>
            <person name="Roth C.W."/>
            <person name="Schneider J.R."/>
            <person name="Schatz M."/>
            <person name="Shumway M."/>
            <person name="Stanke M."/>
            <person name="Stinson E.O."/>
            <person name="Tubio J.M."/>
            <person name="Vanzee J.P."/>
            <person name="Verjovski-Almeida S."/>
            <person name="Werner D."/>
            <person name="White O."/>
            <person name="Wyder S."/>
            <person name="Zeng Q."/>
            <person name="Zhao Q."/>
            <person name="Zhao Y."/>
            <person name="Hill C.A."/>
            <person name="Raikhel A.S."/>
            <person name="Soares M.B."/>
            <person name="Knudson D.L."/>
            <person name="Lee N.H."/>
            <person name="Galagan J."/>
            <person name="Salzberg S.L."/>
            <person name="Paulsen I.T."/>
            <person name="Dimopoulos G."/>
            <person name="Collins F.H."/>
            <person name="Birren B."/>
            <person name="Fraser-Liggett C.M."/>
            <person name="Severson D.W."/>
        </authorList>
    </citation>
    <scope>NUCLEOTIDE SEQUENCE [LARGE SCALE GENOMIC DNA]</scope>
    <source>
        <strain evidence="3">Liverpool</strain>
    </source>
</reference>
<proteinExistence type="predicted"/>
<reference evidence="3" key="1">
    <citation type="submission" date="2005-10" db="EMBL/GenBank/DDBJ databases">
        <authorList>
            <person name="Loftus B.J."/>
            <person name="Nene V.M."/>
            <person name="Hannick L.I."/>
            <person name="Bidwell S."/>
            <person name="Haas B."/>
            <person name="Amedeo P."/>
            <person name="Orvis J."/>
            <person name="Wortman J.R."/>
            <person name="White O.R."/>
            <person name="Salzberg S."/>
            <person name="Shumway M."/>
            <person name="Koo H."/>
            <person name="Zhao Y."/>
            <person name="Holmes M."/>
            <person name="Miller J."/>
            <person name="Schatz M."/>
            <person name="Pop M."/>
            <person name="Pai G."/>
            <person name="Utterback T."/>
            <person name="Rogers Y.-H."/>
            <person name="Kravitz S."/>
            <person name="Fraser C.M."/>
        </authorList>
    </citation>
    <scope>NUCLEOTIDE SEQUENCE</scope>
    <source>
        <strain evidence="3">Liverpool</strain>
    </source>
</reference>
<gene>
    <name evidence="3" type="ORF">AaeL_AAEL013639</name>
</gene>
<keyword evidence="2" id="KW-0812">Transmembrane</keyword>
<dbReference type="EMBL" id="CH478073">
    <property type="protein sequence ID" value="EAT34083.1"/>
    <property type="molecule type" value="Genomic_DNA"/>
</dbReference>
<dbReference type="KEGG" id="aag:5578321"/>
<feature type="region of interest" description="Disordered" evidence="1">
    <location>
        <begin position="1"/>
        <end position="62"/>
    </location>
</feature>
<evidence type="ECO:0000313" key="3">
    <source>
        <dbReference type="EMBL" id="EAT34083.1"/>
    </source>
</evidence>
<evidence type="ECO:0000313" key="4">
    <source>
        <dbReference type="Proteomes" id="UP000682892"/>
    </source>
</evidence>
<feature type="transmembrane region" description="Helical" evidence="2">
    <location>
        <begin position="132"/>
        <end position="150"/>
    </location>
</feature>